<dbReference type="AlphaFoldDB" id="A0A520KTS5"/>
<proteinExistence type="inferred from homology"/>
<feature type="active site" description="Proton donor" evidence="6">
    <location>
        <position position="41"/>
    </location>
</feature>
<feature type="active site" description="Proton acceptor" evidence="6">
    <location>
        <position position="29"/>
    </location>
</feature>
<dbReference type="Gene3D" id="3.30.70.1900">
    <property type="match status" value="1"/>
</dbReference>
<dbReference type="CDD" id="cd21140">
    <property type="entry name" value="Cas6_I-like"/>
    <property type="match status" value="1"/>
</dbReference>
<sequence length="240" mass="28063">MRIKLKILSKKDRIVLPLYYNYYLQSFLYANISPELASFLHDKGFEYEKRSFKMFTFSKLIGRYEIKNGTITFILPVKFIISSPLDRFVSELANTMLTSKLKLFGEDIYVEEMEVLGKPEIKSRMEIRMMTPLVAYSTLITPEGRKKTYYYNPLEPEFAELIDRNLRKKHEAFYGKKPRARKTSIKPIVFNERVLKYRDNVIKGYTGKFIIDGNKKLLELAYDCGLGSKNSQGFGMFDPA</sequence>
<dbReference type="GO" id="GO:0051607">
    <property type="term" value="P:defense response to virus"/>
    <property type="evidence" value="ECO:0007669"/>
    <property type="project" value="UniProtKB-KW"/>
</dbReference>
<evidence type="ECO:0000313" key="9">
    <source>
        <dbReference type="Proteomes" id="UP000317158"/>
    </source>
</evidence>
<reference evidence="8 9" key="1">
    <citation type="journal article" date="2019" name="Nat. Microbiol.">
        <title>Wide diversity of methane and short-chain alkane metabolisms in uncultured archaea.</title>
        <authorList>
            <person name="Borrel G."/>
            <person name="Adam P.S."/>
            <person name="McKay L.J."/>
            <person name="Chen L.X."/>
            <person name="Sierra-Garcia I.N."/>
            <person name="Sieber C.M."/>
            <person name="Letourneur Q."/>
            <person name="Ghozlane A."/>
            <person name="Andersen G.L."/>
            <person name="Li W.J."/>
            <person name="Hallam S.J."/>
            <person name="Muyzer G."/>
            <person name="de Oliveira V.M."/>
            <person name="Inskeep W.P."/>
            <person name="Banfield J.F."/>
            <person name="Gribaldo S."/>
        </authorList>
    </citation>
    <scope>NUCLEOTIDE SEQUENCE [LARGE SCALE GENOMIC DNA]</scope>
    <source>
        <strain evidence="8">NM1a</strain>
    </source>
</reference>
<organism evidence="8 9">
    <name type="scientific">Methanoliparum thermophilum</name>
    <dbReference type="NCBI Taxonomy" id="2491083"/>
    <lineage>
        <taxon>Archaea</taxon>
        <taxon>Methanobacteriati</taxon>
        <taxon>Methanobacteriota</taxon>
        <taxon>Candidatus Methanoliparia</taxon>
        <taxon>Candidatus Methanoliparales</taxon>
        <taxon>Candidatus Methanoliparaceae</taxon>
        <taxon>Candidatus Methanoliparum</taxon>
    </lineage>
</organism>
<dbReference type="Gene3D" id="3.30.70.1890">
    <property type="match status" value="1"/>
</dbReference>
<keyword evidence="3" id="KW-0051">Antiviral defense</keyword>
<dbReference type="EMBL" id="RXIF01000002">
    <property type="protein sequence ID" value="RZN65482.1"/>
    <property type="molecule type" value="Genomic_DNA"/>
</dbReference>
<comment type="similarity">
    <text evidence="1 4">Belongs to the CRISPR-associated protein Cas6/Cse3/CasE family.</text>
</comment>
<dbReference type="GO" id="GO:0016788">
    <property type="term" value="F:hydrolase activity, acting on ester bonds"/>
    <property type="evidence" value="ECO:0007669"/>
    <property type="project" value="InterPro"/>
</dbReference>
<dbReference type="PIRSF" id="PIRSF005054">
    <property type="entry name" value="PF1131"/>
    <property type="match status" value="1"/>
</dbReference>
<dbReference type="GO" id="GO:0003723">
    <property type="term" value="F:RNA binding"/>
    <property type="evidence" value="ECO:0007669"/>
    <property type="project" value="UniProtKB-KW"/>
</dbReference>
<feature type="domain" description="CRISPR associated protein Cas6 C-terminal" evidence="7">
    <location>
        <begin position="118"/>
        <end position="238"/>
    </location>
</feature>
<dbReference type="InterPro" id="IPR049435">
    <property type="entry name" value="Cas_Cas6_C"/>
</dbReference>
<dbReference type="NCBIfam" id="TIGR01877">
    <property type="entry name" value="cas_cas6"/>
    <property type="match status" value="1"/>
</dbReference>
<feature type="site" description="Transition state stabilizer" evidence="5">
    <location>
        <position position="53"/>
    </location>
</feature>
<evidence type="ECO:0000256" key="6">
    <source>
        <dbReference type="PIRSR" id="PIRSR005054-50"/>
    </source>
</evidence>
<protein>
    <recommendedName>
        <fullName evidence="4">CRISPR-associated endoribonuclease</fullName>
    </recommendedName>
</protein>
<evidence type="ECO:0000256" key="4">
    <source>
        <dbReference type="PIRNR" id="PIRNR005054"/>
    </source>
</evidence>
<dbReference type="PANTHER" id="PTHR36984">
    <property type="entry name" value="CRISPR-ASSOCIATED ENDORIBONUCLEASE CAS6 1"/>
    <property type="match status" value="1"/>
</dbReference>
<accession>A0A520KTS5</accession>
<name>A0A520KTS5_METT2</name>
<gene>
    <name evidence="8" type="primary">cas6</name>
    <name evidence="8" type="ORF">EF806_00900</name>
</gene>
<dbReference type="Proteomes" id="UP000317158">
    <property type="component" value="Unassembled WGS sequence"/>
</dbReference>
<evidence type="ECO:0000313" key="8">
    <source>
        <dbReference type="EMBL" id="RZN65482.1"/>
    </source>
</evidence>
<dbReference type="PANTHER" id="PTHR36984:SF1">
    <property type="entry name" value="CRISPR-ASSOCIATED ENDORIBONUCLEASE CAS6 1"/>
    <property type="match status" value="1"/>
</dbReference>
<evidence type="ECO:0000256" key="1">
    <source>
        <dbReference type="ARBA" id="ARBA00005937"/>
    </source>
</evidence>
<evidence type="ECO:0000259" key="7">
    <source>
        <dbReference type="Pfam" id="PF01881"/>
    </source>
</evidence>
<dbReference type="InterPro" id="IPR010156">
    <property type="entry name" value="CRISPR-assoc_prot_Cas6"/>
</dbReference>
<comment type="function">
    <text evidence="4">CRISPR (clustered regularly interspaced short palindromic repeat), is an adaptive immune system that provides protection against mobile genetic elements (viruses, transposable elements and conjugative plasmids). CRISPR clusters contain sequences complementary to antecedent mobile elements and target invading nucleic acids. CRISPR clusters are transcribed and processed into CRISPR RNA (crRNA).</text>
</comment>
<evidence type="ECO:0000256" key="5">
    <source>
        <dbReference type="PIRSR" id="PIRSR005054-1"/>
    </source>
</evidence>
<keyword evidence="2" id="KW-0694">RNA-binding</keyword>
<evidence type="ECO:0000256" key="2">
    <source>
        <dbReference type="ARBA" id="ARBA00022884"/>
    </source>
</evidence>
<comment type="caution">
    <text evidence="8">The sequence shown here is derived from an EMBL/GenBank/DDBJ whole genome shotgun (WGS) entry which is preliminary data.</text>
</comment>
<dbReference type="Pfam" id="PF01881">
    <property type="entry name" value="Cas_Cas6_C"/>
    <property type="match status" value="1"/>
</dbReference>
<dbReference type="Pfam" id="PF21350">
    <property type="entry name" value="Cas6_I-A"/>
    <property type="match status" value="1"/>
</dbReference>
<dbReference type="InterPro" id="IPR045747">
    <property type="entry name" value="CRISPR-assoc_prot_Cas6_N_sf"/>
</dbReference>
<evidence type="ECO:0000256" key="3">
    <source>
        <dbReference type="ARBA" id="ARBA00023118"/>
    </source>
</evidence>